<protein>
    <submittedName>
        <fullName evidence="1">Unannotated protein</fullName>
    </submittedName>
</protein>
<gene>
    <name evidence="1" type="ORF">UFOPK3957_01042</name>
</gene>
<sequence>MVGSSSNALEITGAPPMLSPTETVKVLFTVLRSAARAVASTAAPMVLLDASIAPWKSLNSRNWTLRKPGVALSGTVTALPAAFVEKP</sequence>
<name>A0A6J7NF68_9ZZZZ</name>
<proteinExistence type="predicted"/>
<dbReference type="EMBL" id="CAFBOM010000169">
    <property type="protein sequence ID" value="CAB4991766.1"/>
    <property type="molecule type" value="Genomic_DNA"/>
</dbReference>
<organism evidence="1">
    <name type="scientific">freshwater metagenome</name>
    <dbReference type="NCBI Taxonomy" id="449393"/>
    <lineage>
        <taxon>unclassified sequences</taxon>
        <taxon>metagenomes</taxon>
        <taxon>ecological metagenomes</taxon>
    </lineage>
</organism>
<dbReference type="AlphaFoldDB" id="A0A6J7NF68"/>
<reference evidence="1" key="1">
    <citation type="submission" date="2020-05" db="EMBL/GenBank/DDBJ databases">
        <authorList>
            <person name="Chiriac C."/>
            <person name="Salcher M."/>
            <person name="Ghai R."/>
            <person name="Kavagutti S V."/>
        </authorList>
    </citation>
    <scope>NUCLEOTIDE SEQUENCE</scope>
</reference>
<evidence type="ECO:0000313" key="1">
    <source>
        <dbReference type="EMBL" id="CAB4991766.1"/>
    </source>
</evidence>
<accession>A0A6J7NF68</accession>